<name>I3S510_LOTJA</name>
<reference evidence="7" key="1">
    <citation type="submission" date="2012-05" db="EMBL/GenBank/DDBJ databases">
        <authorList>
            <person name="Krishnakumar V."/>
            <person name="Cheung F."/>
            <person name="Xiao Y."/>
            <person name="Chan A."/>
            <person name="Moskal W.A."/>
            <person name="Town C.D."/>
        </authorList>
    </citation>
    <scope>NUCLEOTIDE SEQUENCE</scope>
</reference>
<dbReference type="GO" id="GO:0000139">
    <property type="term" value="C:Golgi membrane"/>
    <property type="evidence" value="ECO:0007669"/>
    <property type="project" value="UniProtKB-SubCell"/>
</dbReference>
<dbReference type="GO" id="GO:0016763">
    <property type="term" value="F:pentosyltransferase activity"/>
    <property type="evidence" value="ECO:0007669"/>
    <property type="project" value="UniProtKB-ARBA"/>
</dbReference>
<dbReference type="AlphaFoldDB" id="I3S510"/>
<dbReference type="InterPro" id="IPR007657">
    <property type="entry name" value="Glycosyltransferase_61"/>
</dbReference>
<comment type="subcellular location">
    <subcellularLocation>
        <location evidence="1">Golgi apparatus membrane</location>
        <topology evidence="1">Single-pass type II membrane protein</topology>
    </subcellularLocation>
</comment>
<sequence>MLQNNSSRLNTTDQNSDEHPKPRLILLSRSGNASRVILNQDEVIKLAEEVGFNVHVLEPSRKSSMANIYNMIHTSHVLLGVHGAGLTNSLFLRPGSVLVQVVPIGTDWASKTYYEKPTEILGLQYIEYKIEANESSLSLSYGADSLVIKDPATYLKEKGANKRIYLKKQNLEINIFRFRKCLAKAYEKAKIFMSSIN</sequence>
<evidence type="ECO:0000313" key="7">
    <source>
        <dbReference type="EMBL" id="AFK35352.1"/>
    </source>
</evidence>
<evidence type="ECO:0000256" key="1">
    <source>
        <dbReference type="ARBA" id="ARBA00004323"/>
    </source>
</evidence>
<evidence type="ECO:0000256" key="4">
    <source>
        <dbReference type="ARBA" id="ARBA00023180"/>
    </source>
</evidence>
<evidence type="ECO:0000256" key="2">
    <source>
        <dbReference type="ARBA" id="ARBA00022676"/>
    </source>
</evidence>
<organism evidence="7">
    <name type="scientific">Lotus japonicus</name>
    <name type="common">Lotus corniculatus var. japonicus</name>
    <dbReference type="NCBI Taxonomy" id="34305"/>
    <lineage>
        <taxon>Eukaryota</taxon>
        <taxon>Viridiplantae</taxon>
        <taxon>Streptophyta</taxon>
        <taxon>Embryophyta</taxon>
        <taxon>Tracheophyta</taxon>
        <taxon>Spermatophyta</taxon>
        <taxon>Magnoliopsida</taxon>
        <taxon>eudicotyledons</taxon>
        <taxon>Gunneridae</taxon>
        <taxon>Pentapetalae</taxon>
        <taxon>rosids</taxon>
        <taxon>fabids</taxon>
        <taxon>Fabales</taxon>
        <taxon>Fabaceae</taxon>
        <taxon>Papilionoideae</taxon>
        <taxon>50 kb inversion clade</taxon>
        <taxon>NPAAA clade</taxon>
        <taxon>Hologalegina</taxon>
        <taxon>robinioid clade</taxon>
        <taxon>Loteae</taxon>
        <taxon>Lotus</taxon>
    </lineage>
</organism>
<feature type="compositionally biased region" description="Polar residues" evidence="5">
    <location>
        <begin position="1"/>
        <end position="14"/>
    </location>
</feature>
<keyword evidence="4" id="KW-0325">Glycoprotein</keyword>
<feature type="domain" description="Glycosyltransferase 61 catalytic" evidence="6">
    <location>
        <begin position="14"/>
        <end position="99"/>
    </location>
</feature>
<keyword evidence="2" id="KW-0328">Glycosyltransferase</keyword>
<dbReference type="EMBL" id="BT135557">
    <property type="protein sequence ID" value="AFK35352.1"/>
    <property type="molecule type" value="mRNA"/>
</dbReference>
<proteinExistence type="evidence at transcript level"/>
<dbReference type="PANTHER" id="PTHR20961:SF86">
    <property type="entry name" value="GLYCOSYLTRANSFERASE FAMILY 61 PROTEIN"/>
    <property type="match status" value="1"/>
</dbReference>
<accession>I3S510</accession>
<protein>
    <recommendedName>
        <fullName evidence="6">Glycosyltransferase 61 catalytic domain-containing protein</fullName>
    </recommendedName>
</protein>
<feature type="region of interest" description="Disordered" evidence="5">
    <location>
        <begin position="1"/>
        <end position="23"/>
    </location>
</feature>
<evidence type="ECO:0000259" key="6">
    <source>
        <dbReference type="Pfam" id="PF04577"/>
    </source>
</evidence>
<evidence type="ECO:0000256" key="3">
    <source>
        <dbReference type="ARBA" id="ARBA00022679"/>
    </source>
</evidence>
<dbReference type="PANTHER" id="PTHR20961">
    <property type="entry name" value="GLYCOSYLTRANSFERASE"/>
    <property type="match status" value="1"/>
</dbReference>
<dbReference type="InterPro" id="IPR049625">
    <property type="entry name" value="Glyco_transf_61_cat"/>
</dbReference>
<evidence type="ECO:0000256" key="5">
    <source>
        <dbReference type="SAM" id="MobiDB-lite"/>
    </source>
</evidence>
<keyword evidence="3" id="KW-0808">Transferase</keyword>
<dbReference type="Pfam" id="PF04577">
    <property type="entry name" value="Glyco_transf_61"/>
    <property type="match status" value="1"/>
</dbReference>